<dbReference type="GeneID" id="22112045"/>
<protein>
    <submittedName>
        <fullName evidence="1">Uncharacterized protein</fullName>
    </submittedName>
</protein>
<reference evidence="1 2" key="2">
    <citation type="journal article" date="2015" name="PLoS ONE">
        <title>Comparative Genomic and Phylogenomic Analyses Reveal a Conserved Core Genome Shared by Estuarine and Oceanic Cyanopodoviruses.</title>
        <authorList>
            <person name="Huang S."/>
            <person name="Zhang S."/>
            <person name="Jiao N."/>
            <person name="Chen F."/>
        </authorList>
    </citation>
    <scope>NUCLEOTIDE SEQUENCE [LARGE SCALE GENOMIC DNA]</scope>
</reference>
<dbReference type="EMBL" id="KC310806">
    <property type="protein sequence ID" value="AGK86725.1"/>
    <property type="molecule type" value="Genomic_DNA"/>
</dbReference>
<gene>
    <name evidence="1" type="ORF">S-CBP2_0019</name>
</gene>
<dbReference type="Proteomes" id="UP000030041">
    <property type="component" value="Segment"/>
</dbReference>
<proteinExistence type="predicted"/>
<sequence length="48" mass="5730">MHIDRLFVQQELKNLIVDLMDKGCSPQDIIEGCENELDRFEQLVFDYE</sequence>
<evidence type="ECO:0000313" key="1">
    <source>
        <dbReference type="EMBL" id="AGK86725.1"/>
    </source>
</evidence>
<evidence type="ECO:0000313" key="2">
    <source>
        <dbReference type="Proteomes" id="UP000030041"/>
    </source>
</evidence>
<accession>A0A096VKY7</accession>
<organism evidence="1 2">
    <name type="scientific">Synechococcus phage S-CBP2</name>
    <dbReference type="NCBI Taxonomy" id="756277"/>
    <lineage>
        <taxon>Viruses</taxon>
        <taxon>Duplodnaviria</taxon>
        <taxon>Heunggongvirae</taxon>
        <taxon>Uroviricota</taxon>
        <taxon>Caudoviricetes</taxon>
        <taxon>Autographivirales</taxon>
        <taxon>Kembevirus</taxon>
        <taxon>Kembevirus SCBP2</taxon>
    </lineage>
</organism>
<dbReference type="KEGG" id="vg:22112045"/>
<keyword evidence="2" id="KW-1185">Reference proteome</keyword>
<name>A0A096VKY7_9CAUD</name>
<dbReference type="RefSeq" id="YP_009103127.1">
    <property type="nucleotide sequence ID" value="NC_025455.1"/>
</dbReference>
<reference evidence="2" key="1">
    <citation type="submission" date="2012-12" db="EMBL/GenBank/DDBJ databases">
        <title>Genomics of marine cyanopodoviruses.</title>
        <authorList>
            <person name="Huang S."/>
            <person name="Chen F."/>
        </authorList>
    </citation>
    <scope>NUCLEOTIDE SEQUENCE [LARGE SCALE GENOMIC DNA]</scope>
</reference>